<keyword evidence="2" id="KW-1185">Reference proteome</keyword>
<evidence type="ECO:0000313" key="1">
    <source>
        <dbReference type="EMBL" id="KAK9092826.1"/>
    </source>
</evidence>
<accession>A0AAP0EG39</accession>
<comment type="caution">
    <text evidence="1">The sequence shown here is derived from an EMBL/GenBank/DDBJ whole genome shotgun (WGS) entry which is preliminary data.</text>
</comment>
<proteinExistence type="predicted"/>
<protein>
    <submittedName>
        <fullName evidence="1">Uncharacterized protein</fullName>
    </submittedName>
</protein>
<evidence type="ECO:0000313" key="2">
    <source>
        <dbReference type="Proteomes" id="UP001420932"/>
    </source>
</evidence>
<dbReference type="AlphaFoldDB" id="A0AAP0EG39"/>
<reference evidence="1 2" key="1">
    <citation type="submission" date="2024-01" db="EMBL/GenBank/DDBJ databases">
        <title>Genome assemblies of Stephania.</title>
        <authorList>
            <person name="Yang L."/>
        </authorList>
    </citation>
    <scope>NUCLEOTIDE SEQUENCE [LARGE SCALE GENOMIC DNA]</scope>
    <source>
        <strain evidence="1">YNDBR</strain>
        <tissue evidence="1">Leaf</tissue>
    </source>
</reference>
<gene>
    <name evidence="1" type="ORF">Syun_027737</name>
</gene>
<organism evidence="1 2">
    <name type="scientific">Stephania yunnanensis</name>
    <dbReference type="NCBI Taxonomy" id="152371"/>
    <lineage>
        <taxon>Eukaryota</taxon>
        <taxon>Viridiplantae</taxon>
        <taxon>Streptophyta</taxon>
        <taxon>Embryophyta</taxon>
        <taxon>Tracheophyta</taxon>
        <taxon>Spermatophyta</taxon>
        <taxon>Magnoliopsida</taxon>
        <taxon>Ranunculales</taxon>
        <taxon>Menispermaceae</taxon>
        <taxon>Menispermoideae</taxon>
        <taxon>Cissampelideae</taxon>
        <taxon>Stephania</taxon>
    </lineage>
</organism>
<sequence length="56" mass="6395">MALHRKLTKKYPSFRKRSETTDLIVKISFLKAFHSNGVLVFSNILTLPAFGVPFDL</sequence>
<dbReference type="EMBL" id="JBBNAF010000012">
    <property type="protein sequence ID" value="KAK9092826.1"/>
    <property type="molecule type" value="Genomic_DNA"/>
</dbReference>
<name>A0AAP0EG39_9MAGN</name>
<dbReference type="Proteomes" id="UP001420932">
    <property type="component" value="Unassembled WGS sequence"/>
</dbReference>